<feature type="domain" description="Letm1 RBD" evidence="9">
    <location>
        <begin position="162"/>
        <end position="350"/>
    </location>
</feature>
<evidence type="ECO:0000256" key="8">
    <source>
        <dbReference type="SAM" id="Phobius"/>
    </source>
</evidence>
<organism evidence="10 11">
    <name type="scientific">Henosepilachna vigintioctopunctata</name>
    <dbReference type="NCBI Taxonomy" id="420089"/>
    <lineage>
        <taxon>Eukaryota</taxon>
        <taxon>Metazoa</taxon>
        <taxon>Ecdysozoa</taxon>
        <taxon>Arthropoda</taxon>
        <taxon>Hexapoda</taxon>
        <taxon>Insecta</taxon>
        <taxon>Pterygota</taxon>
        <taxon>Neoptera</taxon>
        <taxon>Endopterygota</taxon>
        <taxon>Coleoptera</taxon>
        <taxon>Polyphaga</taxon>
        <taxon>Cucujiformia</taxon>
        <taxon>Coccinelloidea</taxon>
        <taxon>Coccinellidae</taxon>
        <taxon>Epilachninae</taxon>
        <taxon>Epilachnini</taxon>
        <taxon>Henosepilachna</taxon>
    </lineage>
</organism>
<comment type="subcellular location">
    <subcellularLocation>
        <location evidence="1">Mitochondrion inner membrane</location>
        <topology evidence="1">Single-pass membrane protein</topology>
    </subcellularLocation>
</comment>
<evidence type="ECO:0000256" key="2">
    <source>
        <dbReference type="ARBA" id="ARBA00022692"/>
    </source>
</evidence>
<evidence type="ECO:0000256" key="3">
    <source>
        <dbReference type="ARBA" id="ARBA00022792"/>
    </source>
</evidence>
<sequence length="350" mass="41876">MLFWKIASRTTFHHPNHLPKKSLVRLVHGNNSDKKIRFYFVNRYILYLKDYEKYIEKRFPNAVGLYRTFKDGTKTFIRDVKLYYSIVRSLNKRAKQMCDLTRKELELYDNLPRDMLKLTPILLFSALPFTNYVIFPLIYFFPKQLLSQHFWTIEQRNEFNRLFLHNRLVHNKPIFRHLQEQLSRVKCHDSYQTWQNVLGKIGSGVQPDVDQILECKDLFINEPYNLNYLRGSHIKHLLHLHNLHTFILFRRSRLANKALILKEMDLAILREGGVHNLPLESLRMSCYIRGLDPTNMIQEDMICWLKKWIQISKTIDRSSASLLLHCPILLGYNEPSNWKLIYANSRKQIL</sequence>
<keyword evidence="4 8" id="KW-1133">Transmembrane helix</keyword>
<keyword evidence="5 7" id="KW-0496">Mitochondrion</keyword>
<dbReference type="AlphaFoldDB" id="A0AAW1UCF6"/>
<dbReference type="InterPro" id="IPR033122">
    <property type="entry name" value="LETM1-like_RBD"/>
</dbReference>
<dbReference type="GO" id="GO:0005743">
    <property type="term" value="C:mitochondrial inner membrane"/>
    <property type="evidence" value="ECO:0007669"/>
    <property type="project" value="UniProtKB-SubCell"/>
</dbReference>
<dbReference type="EMBL" id="JARQZJ010000047">
    <property type="protein sequence ID" value="KAK9878361.1"/>
    <property type="molecule type" value="Genomic_DNA"/>
</dbReference>
<evidence type="ECO:0000256" key="4">
    <source>
        <dbReference type="ARBA" id="ARBA00022989"/>
    </source>
</evidence>
<keyword evidence="6 8" id="KW-0472">Membrane</keyword>
<dbReference type="GO" id="GO:0030003">
    <property type="term" value="P:intracellular monoatomic cation homeostasis"/>
    <property type="evidence" value="ECO:0007669"/>
    <property type="project" value="TreeGrafter"/>
</dbReference>
<reference evidence="10 11" key="1">
    <citation type="submission" date="2023-03" db="EMBL/GenBank/DDBJ databases">
        <title>Genome insight into feeding habits of ladybird beetles.</title>
        <authorList>
            <person name="Li H.-S."/>
            <person name="Huang Y.-H."/>
            <person name="Pang H."/>
        </authorList>
    </citation>
    <scope>NUCLEOTIDE SEQUENCE [LARGE SCALE GENOMIC DNA]</scope>
    <source>
        <strain evidence="10">SYSU_2023b</strain>
        <tissue evidence="10">Whole body</tissue>
    </source>
</reference>
<keyword evidence="11" id="KW-1185">Reference proteome</keyword>
<protein>
    <recommendedName>
        <fullName evidence="9">Letm1 RBD domain-containing protein</fullName>
    </recommendedName>
</protein>
<name>A0AAW1UCF6_9CUCU</name>
<dbReference type="Proteomes" id="UP001431783">
    <property type="component" value="Unassembled WGS sequence"/>
</dbReference>
<evidence type="ECO:0000256" key="5">
    <source>
        <dbReference type="ARBA" id="ARBA00023128"/>
    </source>
</evidence>
<accession>A0AAW1UCF6</accession>
<evidence type="ECO:0000256" key="7">
    <source>
        <dbReference type="PROSITE-ProRule" id="PRU01094"/>
    </source>
</evidence>
<evidence type="ECO:0000256" key="6">
    <source>
        <dbReference type="ARBA" id="ARBA00023136"/>
    </source>
</evidence>
<proteinExistence type="predicted"/>
<keyword evidence="2 8" id="KW-0812">Transmembrane</keyword>
<evidence type="ECO:0000259" key="9">
    <source>
        <dbReference type="PROSITE" id="PS51758"/>
    </source>
</evidence>
<dbReference type="PANTHER" id="PTHR14009:SF13">
    <property type="entry name" value="LETM1 DOMAIN-CONTAINING PROTEIN 1"/>
    <property type="match status" value="1"/>
</dbReference>
<dbReference type="Pfam" id="PF07766">
    <property type="entry name" value="LETM1_RBD"/>
    <property type="match status" value="1"/>
</dbReference>
<evidence type="ECO:0000256" key="1">
    <source>
        <dbReference type="ARBA" id="ARBA00004434"/>
    </source>
</evidence>
<feature type="transmembrane region" description="Helical" evidence="8">
    <location>
        <begin position="121"/>
        <end position="141"/>
    </location>
</feature>
<dbReference type="GO" id="GO:0043022">
    <property type="term" value="F:ribosome binding"/>
    <property type="evidence" value="ECO:0007669"/>
    <property type="project" value="InterPro"/>
</dbReference>
<evidence type="ECO:0000313" key="11">
    <source>
        <dbReference type="Proteomes" id="UP001431783"/>
    </source>
</evidence>
<evidence type="ECO:0000313" key="10">
    <source>
        <dbReference type="EMBL" id="KAK9878361.1"/>
    </source>
</evidence>
<dbReference type="PROSITE" id="PS51758">
    <property type="entry name" value="LETM1_RBD"/>
    <property type="match status" value="1"/>
</dbReference>
<comment type="caution">
    <text evidence="10">The sequence shown here is derived from an EMBL/GenBank/DDBJ whole genome shotgun (WGS) entry which is preliminary data.</text>
</comment>
<dbReference type="PANTHER" id="PTHR14009">
    <property type="entry name" value="LEUCINE ZIPPER-EF-HAND CONTAINING TRANSMEMBRANE PROTEIN"/>
    <property type="match status" value="1"/>
</dbReference>
<keyword evidence="3" id="KW-0999">Mitochondrion inner membrane</keyword>
<dbReference type="InterPro" id="IPR044202">
    <property type="entry name" value="LETM1/MDM38-like"/>
</dbReference>
<gene>
    <name evidence="10" type="ORF">WA026_021672</name>
</gene>